<accession>A0A5B7DHB7</accession>
<proteinExistence type="predicted"/>
<dbReference type="AlphaFoldDB" id="A0A5B7DHB7"/>
<sequence length="95" mass="10476">MCTWERERLSVAVGAHTVVVVVVVVVEVVEVEVEVEVEVVVVVTRCTHKMRNADSTGKVFVLRGVRVTQCLGGRGCRGANECTVMQEDQLEASYR</sequence>
<dbReference type="Proteomes" id="UP000324222">
    <property type="component" value="Unassembled WGS sequence"/>
</dbReference>
<name>A0A5B7DHB7_PORTR</name>
<comment type="caution">
    <text evidence="1">The sequence shown here is derived from an EMBL/GenBank/DDBJ whole genome shotgun (WGS) entry which is preliminary data.</text>
</comment>
<gene>
    <name evidence="1" type="ORF">E2C01_013441</name>
</gene>
<dbReference type="EMBL" id="VSRR010000877">
    <property type="protein sequence ID" value="MPC20495.1"/>
    <property type="molecule type" value="Genomic_DNA"/>
</dbReference>
<organism evidence="1 2">
    <name type="scientific">Portunus trituberculatus</name>
    <name type="common">Swimming crab</name>
    <name type="synonym">Neptunus trituberculatus</name>
    <dbReference type="NCBI Taxonomy" id="210409"/>
    <lineage>
        <taxon>Eukaryota</taxon>
        <taxon>Metazoa</taxon>
        <taxon>Ecdysozoa</taxon>
        <taxon>Arthropoda</taxon>
        <taxon>Crustacea</taxon>
        <taxon>Multicrustacea</taxon>
        <taxon>Malacostraca</taxon>
        <taxon>Eumalacostraca</taxon>
        <taxon>Eucarida</taxon>
        <taxon>Decapoda</taxon>
        <taxon>Pleocyemata</taxon>
        <taxon>Brachyura</taxon>
        <taxon>Eubrachyura</taxon>
        <taxon>Portunoidea</taxon>
        <taxon>Portunidae</taxon>
        <taxon>Portuninae</taxon>
        <taxon>Portunus</taxon>
    </lineage>
</organism>
<reference evidence="1 2" key="1">
    <citation type="submission" date="2019-05" db="EMBL/GenBank/DDBJ databases">
        <title>Another draft genome of Portunus trituberculatus and its Hox gene families provides insights of decapod evolution.</title>
        <authorList>
            <person name="Jeong J.-H."/>
            <person name="Song I."/>
            <person name="Kim S."/>
            <person name="Choi T."/>
            <person name="Kim D."/>
            <person name="Ryu S."/>
            <person name="Kim W."/>
        </authorList>
    </citation>
    <scope>NUCLEOTIDE SEQUENCE [LARGE SCALE GENOMIC DNA]</scope>
    <source>
        <tissue evidence="1">Muscle</tissue>
    </source>
</reference>
<keyword evidence="2" id="KW-1185">Reference proteome</keyword>
<evidence type="ECO:0000313" key="1">
    <source>
        <dbReference type="EMBL" id="MPC20495.1"/>
    </source>
</evidence>
<evidence type="ECO:0000313" key="2">
    <source>
        <dbReference type="Proteomes" id="UP000324222"/>
    </source>
</evidence>
<protein>
    <submittedName>
        <fullName evidence="1">Uncharacterized protein</fullName>
    </submittedName>
</protein>